<organism evidence="1 2">
    <name type="scientific">Hydrogenispora ethanolica</name>
    <dbReference type="NCBI Taxonomy" id="1082276"/>
    <lineage>
        <taxon>Bacteria</taxon>
        <taxon>Bacillati</taxon>
        <taxon>Bacillota</taxon>
        <taxon>Hydrogenispora</taxon>
    </lineage>
</organism>
<gene>
    <name evidence="1" type="ORF">EDC14_10605</name>
</gene>
<keyword evidence="2" id="KW-1185">Reference proteome</keyword>
<evidence type="ECO:0000313" key="2">
    <source>
        <dbReference type="Proteomes" id="UP000295008"/>
    </source>
</evidence>
<sequence length="29" mass="3481">MVMVINKRIKRVFLENKAQYLSSILLIIF</sequence>
<protein>
    <submittedName>
        <fullName evidence="1">Uncharacterized protein</fullName>
    </submittedName>
</protein>
<proteinExistence type="predicted"/>
<comment type="caution">
    <text evidence="1">The sequence shown here is derived from an EMBL/GenBank/DDBJ whole genome shotgun (WGS) entry which is preliminary data.</text>
</comment>
<evidence type="ECO:0000313" key="1">
    <source>
        <dbReference type="EMBL" id="TCL54747.1"/>
    </source>
</evidence>
<dbReference type="EMBL" id="SLUN01000060">
    <property type="protein sequence ID" value="TCL54747.1"/>
    <property type="molecule type" value="Genomic_DNA"/>
</dbReference>
<accession>A0A4R1QN80</accession>
<reference evidence="1 2" key="1">
    <citation type="submission" date="2019-03" db="EMBL/GenBank/DDBJ databases">
        <title>Genomic Encyclopedia of Type Strains, Phase IV (KMG-IV): sequencing the most valuable type-strain genomes for metagenomic binning, comparative biology and taxonomic classification.</title>
        <authorList>
            <person name="Goeker M."/>
        </authorList>
    </citation>
    <scope>NUCLEOTIDE SEQUENCE [LARGE SCALE GENOMIC DNA]</scope>
    <source>
        <strain evidence="1 2">LX-B</strain>
    </source>
</reference>
<name>A0A4R1QN80_HYDET</name>
<dbReference type="AlphaFoldDB" id="A0A4R1QN80"/>
<dbReference type="Proteomes" id="UP000295008">
    <property type="component" value="Unassembled WGS sequence"/>
</dbReference>